<dbReference type="SUPFAM" id="SSF81340">
    <property type="entry name" value="Clc chloride channel"/>
    <property type="match status" value="1"/>
</dbReference>
<dbReference type="Gene3D" id="1.10.3080.10">
    <property type="entry name" value="Clc chloride channel"/>
    <property type="match status" value="1"/>
</dbReference>
<reference evidence="12 13" key="1">
    <citation type="submission" date="2019-03" db="EMBL/GenBank/DDBJ databases">
        <title>Genomic Encyclopedia of Type Strains, Phase IV (KMG-IV): sequencing the most valuable type-strain genomes for metagenomic binning, comparative biology and taxonomic classification.</title>
        <authorList>
            <person name="Goeker M."/>
        </authorList>
    </citation>
    <scope>NUCLEOTIDE SEQUENCE [LARGE SCALE GENOMIC DNA]</scope>
    <source>
        <strain evidence="12 13">DSM 24830</strain>
    </source>
</reference>
<feature type="transmembrane region" description="Helical" evidence="10">
    <location>
        <begin position="401"/>
        <end position="421"/>
    </location>
</feature>
<comment type="caution">
    <text evidence="12">The sequence shown here is derived from an EMBL/GenBank/DDBJ whole genome shotgun (WGS) entry which is preliminary data.</text>
</comment>
<keyword evidence="5" id="KW-0406">Ion transport</keyword>
<proteinExistence type="predicted"/>
<evidence type="ECO:0000313" key="12">
    <source>
        <dbReference type="EMBL" id="TCJ87611.1"/>
    </source>
</evidence>
<dbReference type="PROSITE" id="PS51202">
    <property type="entry name" value="RCK_C"/>
    <property type="match status" value="1"/>
</dbReference>
<keyword evidence="13" id="KW-1185">Reference proteome</keyword>
<dbReference type="Gene3D" id="3.30.70.1450">
    <property type="entry name" value="Regulator of K+ conductance, C-terminal domain"/>
    <property type="match status" value="1"/>
</dbReference>
<evidence type="ECO:0000256" key="9">
    <source>
        <dbReference type="ARBA" id="ARBA00023303"/>
    </source>
</evidence>
<dbReference type="InterPro" id="IPR006037">
    <property type="entry name" value="RCK_C"/>
</dbReference>
<feature type="domain" description="RCK C-terminal" evidence="11">
    <location>
        <begin position="477"/>
        <end position="559"/>
    </location>
</feature>
<dbReference type="Pfam" id="PF00654">
    <property type="entry name" value="Voltage_CLC"/>
    <property type="match status" value="1"/>
</dbReference>
<evidence type="ECO:0000259" key="11">
    <source>
        <dbReference type="PROSITE" id="PS51202"/>
    </source>
</evidence>
<dbReference type="CDD" id="cd00400">
    <property type="entry name" value="Voltage_gated_ClC"/>
    <property type="match status" value="1"/>
</dbReference>
<dbReference type="PRINTS" id="PR00762">
    <property type="entry name" value="CLCHANNEL"/>
</dbReference>
<organism evidence="12 13">
    <name type="scientific">Cocleimonas flava</name>
    <dbReference type="NCBI Taxonomy" id="634765"/>
    <lineage>
        <taxon>Bacteria</taxon>
        <taxon>Pseudomonadati</taxon>
        <taxon>Pseudomonadota</taxon>
        <taxon>Gammaproteobacteria</taxon>
        <taxon>Thiotrichales</taxon>
        <taxon>Thiotrichaceae</taxon>
        <taxon>Cocleimonas</taxon>
    </lineage>
</organism>
<dbReference type="PANTHER" id="PTHR43427:SF6">
    <property type="entry name" value="CHLORIDE CHANNEL PROTEIN CLC-E"/>
    <property type="match status" value="1"/>
</dbReference>
<dbReference type="Proteomes" id="UP000294887">
    <property type="component" value="Unassembled WGS sequence"/>
</dbReference>
<keyword evidence="4 10" id="KW-1133">Transmembrane helix</keyword>
<evidence type="ECO:0000256" key="6">
    <source>
        <dbReference type="ARBA" id="ARBA00023136"/>
    </source>
</evidence>
<sequence>MNWIKSQHPVMRMTLLSIVLGFIGAFSGLAFIWMLVQAQTYLLSGIGHYTPPTVLDTTQTALPVELWWIPVVTTLGGLISGVIVFLFAPEAEGHGTDAFIKSFHQDAGYIRGRVPIVKAVASAITIGSGGSAGREGPVAQIAAGTASRLSDGLGLTVQERRQMTVIGTAAGLAAIFKSPLGTALFAIKVLYSGSAFETSVLYYSIIATAVAYSVIGLFNGWSPLFILPEGLAFEHPLELLWFAALGLAVGVAGALVPTIFYGTRDIFRALPISPYLKPALGGLILGVMAMFLPEVLGGGYGWIQLAINDKLPLVLLATLVIAKTLAMALTVGSGGSGGIFAPTLFIGAMLGGVLASLVSQTGYFVPEHAGFVVISTAALFGCASRAPVASLIMIIEMTGSYKLAVPAMITVVISLLVQQFLTRNAKYPSLYEAQVVSPTDSPAHQAEYLETVINNLHQKKVQLPANLVTEEASRFLAAGGSISLPNGKKLATLQVDPKSVSNGKLLNDLGLMADIQVIAIFQGETMISQFEKHQLQAGDLLVVVASRTGLSKAEQCLFNNPDTNTNS</sequence>
<feature type="transmembrane region" description="Helical" evidence="10">
    <location>
        <begin position="201"/>
        <end position="227"/>
    </location>
</feature>
<dbReference type="EMBL" id="SMFQ01000003">
    <property type="protein sequence ID" value="TCJ87611.1"/>
    <property type="molecule type" value="Genomic_DNA"/>
</dbReference>
<evidence type="ECO:0000256" key="10">
    <source>
        <dbReference type="SAM" id="Phobius"/>
    </source>
</evidence>
<dbReference type="AlphaFoldDB" id="A0A4R1F9X7"/>
<evidence type="ECO:0000256" key="2">
    <source>
        <dbReference type="ARBA" id="ARBA00022448"/>
    </source>
</evidence>
<feature type="transmembrane region" description="Helical" evidence="10">
    <location>
        <begin position="239"/>
        <end position="260"/>
    </location>
</feature>
<accession>A0A4R1F9X7</accession>
<feature type="transmembrane region" description="Helical" evidence="10">
    <location>
        <begin position="339"/>
        <end position="358"/>
    </location>
</feature>
<dbReference type="InterPro" id="IPR001807">
    <property type="entry name" value="ClC"/>
</dbReference>
<dbReference type="RefSeq" id="WP_131905875.1">
    <property type="nucleotide sequence ID" value="NZ_BAAAFU010000004.1"/>
</dbReference>
<name>A0A4R1F9X7_9GAMM</name>
<dbReference type="SUPFAM" id="SSF116726">
    <property type="entry name" value="TrkA C-terminal domain-like"/>
    <property type="match status" value="1"/>
</dbReference>
<keyword evidence="3 10" id="KW-0812">Transmembrane</keyword>
<evidence type="ECO:0000256" key="3">
    <source>
        <dbReference type="ARBA" id="ARBA00022692"/>
    </source>
</evidence>
<feature type="transmembrane region" description="Helical" evidence="10">
    <location>
        <begin position="67"/>
        <end position="88"/>
    </location>
</feature>
<dbReference type="InterPro" id="IPR014743">
    <property type="entry name" value="Cl-channel_core"/>
</dbReference>
<dbReference type="GO" id="GO:0034707">
    <property type="term" value="C:chloride channel complex"/>
    <property type="evidence" value="ECO:0007669"/>
    <property type="project" value="UniProtKB-KW"/>
</dbReference>
<feature type="transmembrane region" description="Helical" evidence="10">
    <location>
        <begin position="313"/>
        <end position="333"/>
    </location>
</feature>
<dbReference type="InterPro" id="IPR036721">
    <property type="entry name" value="RCK_C_sf"/>
</dbReference>
<evidence type="ECO:0000313" key="13">
    <source>
        <dbReference type="Proteomes" id="UP000294887"/>
    </source>
</evidence>
<feature type="transmembrane region" description="Helical" evidence="10">
    <location>
        <begin position="370"/>
        <end position="395"/>
    </location>
</feature>
<evidence type="ECO:0000256" key="5">
    <source>
        <dbReference type="ARBA" id="ARBA00023065"/>
    </source>
</evidence>
<dbReference type="GO" id="GO:0005254">
    <property type="term" value="F:chloride channel activity"/>
    <property type="evidence" value="ECO:0007669"/>
    <property type="project" value="UniProtKB-KW"/>
</dbReference>
<comment type="subcellular location">
    <subcellularLocation>
        <location evidence="1">Membrane</location>
        <topology evidence="1">Multi-pass membrane protein</topology>
    </subcellularLocation>
</comment>
<dbReference type="GO" id="GO:0008324">
    <property type="term" value="F:monoatomic cation transmembrane transporter activity"/>
    <property type="evidence" value="ECO:0007669"/>
    <property type="project" value="InterPro"/>
</dbReference>
<protein>
    <submittedName>
        <fullName evidence="12">CIC family chloride channel protein</fullName>
    </submittedName>
</protein>
<evidence type="ECO:0000256" key="4">
    <source>
        <dbReference type="ARBA" id="ARBA00022989"/>
    </source>
</evidence>
<evidence type="ECO:0000256" key="7">
    <source>
        <dbReference type="ARBA" id="ARBA00023173"/>
    </source>
</evidence>
<keyword evidence="6 10" id="KW-0472">Membrane</keyword>
<keyword evidence="9" id="KW-0407">Ion channel</keyword>
<dbReference type="InterPro" id="IPR050368">
    <property type="entry name" value="ClC-type_chloride_channel"/>
</dbReference>
<dbReference type="OrthoDB" id="9767361at2"/>
<gene>
    <name evidence="12" type="ORF">EV695_2123</name>
</gene>
<evidence type="ECO:0000256" key="8">
    <source>
        <dbReference type="ARBA" id="ARBA00023214"/>
    </source>
</evidence>
<dbReference type="GO" id="GO:0006813">
    <property type="term" value="P:potassium ion transport"/>
    <property type="evidence" value="ECO:0007669"/>
    <property type="project" value="InterPro"/>
</dbReference>
<keyword evidence="7" id="KW-0869">Chloride channel</keyword>
<feature type="transmembrane region" description="Helical" evidence="10">
    <location>
        <begin position="165"/>
        <end position="189"/>
    </location>
</feature>
<dbReference type="PANTHER" id="PTHR43427">
    <property type="entry name" value="CHLORIDE CHANNEL PROTEIN CLC-E"/>
    <property type="match status" value="1"/>
</dbReference>
<feature type="transmembrane region" description="Helical" evidence="10">
    <location>
        <begin position="280"/>
        <end position="301"/>
    </location>
</feature>
<keyword evidence="2" id="KW-0813">Transport</keyword>
<keyword evidence="8" id="KW-0868">Chloride</keyword>
<evidence type="ECO:0000256" key="1">
    <source>
        <dbReference type="ARBA" id="ARBA00004141"/>
    </source>
</evidence>